<gene>
    <name evidence="2" type="ORF">NPIL_624881</name>
</gene>
<protein>
    <submittedName>
        <fullName evidence="2">Uncharacterized protein</fullName>
    </submittedName>
</protein>
<keyword evidence="3" id="KW-1185">Reference proteome</keyword>
<keyword evidence="1" id="KW-1133">Transmembrane helix</keyword>
<keyword evidence="1" id="KW-0472">Membrane</keyword>
<feature type="transmembrane region" description="Helical" evidence="1">
    <location>
        <begin position="62"/>
        <end position="79"/>
    </location>
</feature>
<feature type="transmembrane region" description="Helical" evidence="1">
    <location>
        <begin position="131"/>
        <end position="150"/>
    </location>
</feature>
<accession>A0A8X6N9C0</accession>
<evidence type="ECO:0000313" key="3">
    <source>
        <dbReference type="Proteomes" id="UP000887013"/>
    </source>
</evidence>
<proteinExistence type="predicted"/>
<reference evidence="2" key="1">
    <citation type="submission" date="2020-08" db="EMBL/GenBank/DDBJ databases">
        <title>Multicomponent nature underlies the extraordinary mechanical properties of spider dragline silk.</title>
        <authorList>
            <person name="Kono N."/>
            <person name="Nakamura H."/>
            <person name="Mori M."/>
            <person name="Yoshida Y."/>
            <person name="Ohtoshi R."/>
            <person name="Malay A.D."/>
            <person name="Moran D.A.P."/>
            <person name="Tomita M."/>
            <person name="Numata K."/>
            <person name="Arakawa K."/>
        </authorList>
    </citation>
    <scope>NUCLEOTIDE SEQUENCE</scope>
</reference>
<dbReference type="Proteomes" id="UP000887013">
    <property type="component" value="Unassembled WGS sequence"/>
</dbReference>
<dbReference type="AlphaFoldDB" id="A0A8X6N9C0"/>
<keyword evidence="1" id="KW-0812">Transmembrane</keyword>
<dbReference type="EMBL" id="BMAW01007012">
    <property type="protein sequence ID" value="GFT01842.1"/>
    <property type="molecule type" value="Genomic_DNA"/>
</dbReference>
<evidence type="ECO:0000313" key="2">
    <source>
        <dbReference type="EMBL" id="GFT01842.1"/>
    </source>
</evidence>
<comment type="caution">
    <text evidence="2">The sequence shown here is derived from an EMBL/GenBank/DDBJ whole genome shotgun (WGS) entry which is preliminary data.</text>
</comment>
<sequence>MTILYSEGSLAPQGHGKSSPFLLMRNHAPSPLLLKHGEKVMEDFCLLRTNFLCTAMHKCRRIFFGFTSPLFTFNLRLVFFPSFASSQTFPLPLFTALPFIYPPQAFSSVHFFRVCLFPWRTAKDAFWKGCHVLFFYDSLFFFSSSFLLVIKQEIRHCVLKSPPRILGLEQEKKKKSLERAKAESGRLLLGNYAVFLPSGRWQYGCNGFSNILPRVEEANYLVTDA</sequence>
<organism evidence="2 3">
    <name type="scientific">Nephila pilipes</name>
    <name type="common">Giant wood spider</name>
    <name type="synonym">Nephila maculata</name>
    <dbReference type="NCBI Taxonomy" id="299642"/>
    <lineage>
        <taxon>Eukaryota</taxon>
        <taxon>Metazoa</taxon>
        <taxon>Ecdysozoa</taxon>
        <taxon>Arthropoda</taxon>
        <taxon>Chelicerata</taxon>
        <taxon>Arachnida</taxon>
        <taxon>Araneae</taxon>
        <taxon>Araneomorphae</taxon>
        <taxon>Entelegynae</taxon>
        <taxon>Araneoidea</taxon>
        <taxon>Nephilidae</taxon>
        <taxon>Nephila</taxon>
    </lineage>
</organism>
<evidence type="ECO:0000256" key="1">
    <source>
        <dbReference type="SAM" id="Phobius"/>
    </source>
</evidence>
<name>A0A8X6N9C0_NEPPI</name>